<keyword evidence="2" id="KW-1185">Reference proteome</keyword>
<dbReference type="Gene3D" id="3.40.630.10">
    <property type="entry name" value="Zn peptidases"/>
    <property type="match status" value="1"/>
</dbReference>
<name>A0ABW3MQQ2_9PSEU</name>
<sequence length="76" mass="8000">ALVGGIREQGGEVSLKAKAGTSDMNVLAEHWPVPMAAYGPGDAHLDHTDEEHLDTGDLGKAVRVLRKALRTLSVVA</sequence>
<reference evidence="2" key="1">
    <citation type="journal article" date="2019" name="Int. J. Syst. Evol. Microbiol.">
        <title>The Global Catalogue of Microorganisms (GCM) 10K type strain sequencing project: providing services to taxonomists for standard genome sequencing and annotation.</title>
        <authorList>
            <consortium name="The Broad Institute Genomics Platform"/>
            <consortium name="The Broad Institute Genome Sequencing Center for Infectious Disease"/>
            <person name="Wu L."/>
            <person name="Ma J."/>
        </authorList>
    </citation>
    <scope>NUCLEOTIDE SEQUENCE [LARGE SCALE GENOMIC DNA]</scope>
    <source>
        <strain evidence="2">JCM 31486</strain>
    </source>
</reference>
<organism evidence="1 2">
    <name type="scientific">Kibdelosporangium lantanae</name>
    <dbReference type="NCBI Taxonomy" id="1497396"/>
    <lineage>
        <taxon>Bacteria</taxon>
        <taxon>Bacillati</taxon>
        <taxon>Actinomycetota</taxon>
        <taxon>Actinomycetes</taxon>
        <taxon>Pseudonocardiales</taxon>
        <taxon>Pseudonocardiaceae</taxon>
        <taxon>Kibdelosporangium</taxon>
    </lineage>
</organism>
<dbReference type="EMBL" id="JBHTIS010003853">
    <property type="protein sequence ID" value="MFD1051769.1"/>
    <property type="molecule type" value="Genomic_DNA"/>
</dbReference>
<dbReference type="InterPro" id="IPR002933">
    <property type="entry name" value="Peptidase_M20"/>
</dbReference>
<accession>A0ABW3MQQ2</accession>
<evidence type="ECO:0000313" key="2">
    <source>
        <dbReference type="Proteomes" id="UP001597045"/>
    </source>
</evidence>
<evidence type="ECO:0000313" key="1">
    <source>
        <dbReference type="EMBL" id="MFD1051769.1"/>
    </source>
</evidence>
<gene>
    <name evidence="1" type="ORF">ACFQ1S_42535</name>
</gene>
<proteinExistence type="predicted"/>
<feature type="non-terminal residue" evidence="1">
    <location>
        <position position="1"/>
    </location>
</feature>
<protein>
    <submittedName>
        <fullName evidence="1">M20/M25/M40 family metallo-hydrolase</fullName>
    </submittedName>
</protein>
<dbReference type="Pfam" id="PF01546">
    <property type="entry name" value="Peptidase_M20"/>
    <property type="match status" value="1"/>
</dbReference>
<dbReference type="Proteomes" id="UP001597045">
    <property type="component" value="Unassembled WGS sequence"/>
</dbReference>
<dbReference type="SUPFAM" id="SSF53187">
    <property type="entry name" value="Zn-dependent exopeptidases"/>
    <property type="match status" value="1"/>
</dbReference>
<comment type="caution">
    <text evidence="1">The sequence shown here is derived from an EMBL/GenBank/DDBJ whole genome shotgun (WGS) entry which is preliminary data.</text>
</comment>